<dbReference type="GO" id="GO:0016538">
    <property type="term" value="F:cyclin-dependent protein serine/threonine kinase regulator activity"/>
    <property type="evidence" value="ECO:0000318"/>
    <property type="project" value="GO_Central"/>
</dbReference>
<feature type="domain" description="Cyclin N-terminal" evidence="2">
    <location>
        <begin position="190"/>
        <end position="325"/>
    </location>
</feature>
<dbReference type="Gene3D" id="1.10.472.10">
    <property type="entry name" value="Cyclin-like"/>
    <property type="match status" value="1"/>
</dbReference>
<dbReference type="Proteomes" id="UP000001357">
    <property type="component" value="Unassembled WGS sequence"/>
</dbReference>
<reference evidence="3 4" key="1">
    <citation type="journal article" date="2008" name="Nature">
        <title>The genome of the choanoflagellate Monosiga brevicollis and the origin of metazoans.</title>
        <authorList>
            <consortium name="JGI Sequencing"/>
            <person name="King N."/>
            <person name="Westbrook M.J."/>
            <person name="Young S.L."/>
            <person name="Kuo A."/>
            <person name="Abedin M."/>
            <person name="Chapman J."/>
            <person name="Fairclough S."/>
            <person name="Hellsten U."/>
            <person name="Isogai Y."/>
            <person name="Letunic I."/>
            <person name="Marr M."/>
            <person name="Pincus D."/>
            <person name="Putnam N."/>
            <person name="Rokas A."/>
            <person name="Wright K.J."/>
            <person name="Zuzow R."/>
            <person name="Dirks W."/>
            <person name="Good M."/>
            <person name="Goodstein D."/>
            <person name="Lemons D."/>
            <person name="Li W."/>
            <person name="Lyons J.B."/>
            <person name="Morris A."/>
            <person name="Nichols S."/>
            <person name="Richter D.J."/>
            <person name="Salamov A."/>
            <person name="Bork P."/>
            <person name="Lim W.A."/>
            <person name="Manning G."/>
            <person name="Miller W.T."/>
            <person name="McGinnis W."/>
            <person name="Shapiro H."/>
            <person name="Tjian R."/>
            <person name="Grigoriev I.V."/>
            <person name="Rokhsar D."/>
        </authorList>
    </citation>
    <scope>NUCLEOTIDE SEQUENCE [LARGE SCALE GENOMIC DNA]</scope>
    <source>
        <strain evidence="4">MX1 / ATCC 50154</strain>
    </source>
</reference>
<dbReference type="Pfam" id="PF00134">
    <property type="entry name" value="Cyclin_N"/>
    <property type="match status" value="1"/>
</dbReference>
<evidence type="ECO:0000259" key="2">
    <source>
        <dbReference type="Pfam" id="PF00134"/>
    </source>
</evidence>
<evidence type="ECO:0000256" key="1">
    <source>
        <dbReference type="SAM" id="MobiDB-lite"/>
    </source>
</evidence>
<dbReference type="RefSeq" id="XP_001743997.1">
    <property type="nucleotide sequence ID" value="XM_001743945.1"/>
</dbReference>
<gene>
    <name evidence="3" type="ORF">MONBRDRAFT_6465</name>
</gene>
<keyword evidence="4" id="KW-1185">Reference proteome</keyword>
<dbReference type="InterPro" id="IPR006671">
    <property type="entry name" value="Cyclin_N"/>
</dbReference>
<dbReference type="AlphaFoldDB" id="A9UTY7"/>
<dbReference type="GO" id="GO:0005634">
    <property type="term" value="C:nucleus"/>
    <property type="evidence" value="ECO:0000318"/>
    <property type="project" value="GO_Central"/>
</dbReference>
<dbReference type="eggNOG" id="KOG0655">
    <property type="taxonomic scope" value="Eukaryota"/>
</dbReference>
<evidence type="ECO:0000313" key="3">
    <source>
        <dbReference type="EMBL" id="EDQ91575.1"/>
    </source>
</evidence>
<proteinExistence type="predicted"/>
<sequence>MSTDQTSISGLVDKAWWSGHDENDPLAINVPDDAPVAVFDRYTPTAAFANQVQGMLGALPRLGTLPGFLRLYFSPHDAIASGHDSLPPTPAPLHFSLPPATISQSSKRLQHDAIASTVSPPEKRNKPMPCSPERVYSQHRNLLIARTSETPGFASSQTRKTSQPPTHSALNSVAAPPDRDALCQMEVPNPQPSALLQHPGMSPSNFAIVHDWLQLVAADHGSYRKTYYLAKHILNASVARLVPKLQVQHLQLFAATAYWIANKLEHGLRYSDHVSKKLVLQRNCKFTALGASIQETFPIKLDRLCALTKHACSAKEILCTERRVMMGHRLHLIALNRQLLDVATLDMNGLRFRPAVLVAAALAHHDQQATPLLCPGTSLHFIDVHIHRRTTHGADEH</sequence>
<dbReference type="GO" id="GO:0000082">
    <property type="term" value="P:G1/S transition of mitotic cell cycle"/>
    <property type="evidence" value="ECO:0000318"/>
    <property type="project" value="GO_Central"/>
</dbReference>
<dbReference type="STRING" id="81824.A9UTY7"/>
<dbReference type="GO" id="GO:0005815">
    <property type="term" value="C:microtubule organizing center"/>
    <property type="evidence" value="ECO:0000318"/>
    <property type="project" value="GO_Central"/>
</dbReference>
<organism evidence="3 4">
    <name type="scientific">Monosiga brevicollis</name>
    <name type="common">Choanoflagellate</name>
    <dbReference type="NCBI Taxonomy" id="81824"/>
    <lineage>
        <taxon>Eukaryota</taxon>
        <taxon>Choanoflagellata</taxon>
        <taxon>Craspedida</taxon>
        <taxon>Salpingoecidae</taxon>
        <taxon>Monosiga</taxon>
    </lineage>
</organism>
<name>A9UTY7_MONBE</name>
<dbReference type="SUPFAM" id="SSF47954">
    <property type="entry name" value="Cyclin-like"/>
    <property type="match status" value="1"/>
</dbReference>
<protein>
    <recommendedName>
        <fullName evidence="2">Cyclin N-terminal domain-containing protein</fullName>
    </recommendedName>
</protein>
<dbReference type="GeneID" id="5889189"/>
<evidence type="ECO:0000313" key="4">
    <source>
        <dbReference type="Proteomes" id="UP000001357"/>
    </source>
</evidence>
<accession>A9UTY7</accession>
<dbReference type="InterPro" id="IPR036915">
    <property type="entry name" value="Cyclin-like_sf"/>
</dbReference>
<feature type="compositionally biased region" description="Polar residues" evidence="1">
    <location>
        <begin position="148"/>
        <end position="171"/>
    </location>
</feature>
<feature type="region of interest" description="Disordered" evidence="1">
    <location>
        <begin position="148"/>
        <end position="172"/>
    </location>
</feature>
<dbReference type="KEGG" id="mbr:MONBRDRAFT_6465"/>
<dbReference type="GO" id="GO:0005737">
    <property type="term" value="C:cytoplasm"/>
    <property type="evidence" value="ECO:0000318"/>
    <property type="project" value="GO_Central"/>
</dbReference>
<dbReference type="GO" id="GO:0000307">
    <property type="term" value="C:cyclin-dependent protein kinase holoenzyme complex"/>
    <property type="evidence" value="ECO:0000318"/>
    <property type="project" value="GO_Central"/>
</dbReference>
<dbReference type="EMBL" id="CH991545">
    <property type="protein sequence ID" value="EDQ91575.1"/>
    <property type="molecule type" value="Genomic_DNA"/>
</dbReference>
<dbReference type="InParanoid" id="A9UTY7"/>